<dbReference type="EMBL" id="UYYB01120561">
    <property type="protein sequence ID" value="VDM83007.1"/>
    <property type="molecule type" value="Genomic_DNA"/>
</dbReference>
<feature type="domain" description="Glycosyl-hydrolase family 116 catalytic region" evidence="1">
    <location>
        <begin position="103"/>
        <end position="310"/>
    </location>
</feature>
<dbReference type="OrthoDB" id="730489at2759"/>
<dbReference type="GO" id="GO:0008422">
    <property type="term" value="F:beta-glucosidase activity"/>
    <property type="evidence" value="ECO:0007669"/>
    <property type="project" value="TreeGrafter"/>
</dbReference>
<keyword evidence="3" id="KW-1185">Reference proteome</keyword>
<evidence type="ECO:0000259" key="1">
    <source>
        <dbReference type="Pfam" id="PF04685"/>
    </source>
</evidence>
<dbReference type="Gene3D" id="1.50.10.10">
    <property type="match status" value="1"/>
</dbReference>
<dbReference type="InterPro" id="IPR006775">
    <property type="entry name" value="GH116_catalytic"/>
</dbReference>
<dbReference type="SUPFAM" id="SSF48208">
    <property type="entry name" value="Six-hairpin glycosidases"/>
    <property type="match status" value="1"/>
</dbReference>
<sequence>MIVNKRLTSAWEYLVVNTYDVHFYASDTLNREDASLVTAFMDGTKIKKKAANRIPHDLGTPHEEPWAEINQYNIHDTANWRDLNLKFVISCWRDYKLIVEKCDTFNREDASLVTAFMDGTKIKKKAADRIPHDLGTPHEEPWAEINQYNIHDTANWRDLNLKFVISCWRDYKLIVEKCYDRDNARKVLDYFYKLSKKTIRNALNDWDRDHDGMIENSGTPDQTYDAWTMKGTSAYCGSLWLCALSSTISMANELGSKSSMNFLEEILEKAKDAFLTKLWNGRYFNLDECSSNKGIIMADQLCGISYLTMMREDE</sequence>
<dbReference type="InterPro" id="IPR008928">
    <property type="entry name" value="6-hairpin_glycosidase_sf"/>
</dbReference>
<dbReference type="Pfam" id="PF04685">
    <property type="entry name" value="DUF608"/>
    <property type="match status" value="2"/>
</dbReference>
<dbReference type="PANTHER" id="PTHR12654:SF0">
    <property type="entry name" value="NON-LYSOSOMAL GLUCOSYLCERAMIDASE"/>
    <property type="match status" value="1"/>
</dbReference>
<evidence type="ECO:0000313" key="2">
    <source>
        <dbReference type="EMBL" id="VDM83007.1"/>
    </source>
</evidence>
<gene>
    <name evidence="2" type="ORF">SVUK_LOCUS18005</name>
</gene>
<proteinExistence type="predicted"/>
<protein>
    <recommendedName>
        <fullName evidence="1">Glycosyl-hydrolase family 116 catalytic region domain-containing protein</fullName>
    </recommendedName>
</protein>
<dbReference type="PANTHER" id="PTHR12654">
    <property type="entry name" value="BILE ACID BETA-GLUCOSIDASE-RELATED"/>
    <property type="match status" value="1"/>
</dbReference>
<evidence type="ECO:0000313" key="3">
    <source>
        <dbReference type="Proteomes" id="UP000270094"/>
    </source>
</evidence>
<reference evidence="2 3" key="1">
    <citation type="submission" date="2018-11" db="EMBL/GenBank/DDBJ databases">
        <authorList>
            <consortium name="Pathogen Informatics"/>
        </authorList>
    </citation>
    <scope>NUCLEOTIDE SEQUENCE [LARGE SCALE GENOMIC DNA]</scope>
</reference>
<accession>A0A3P7K3N2</accession>
<feature type="domain" description="Glycosyl-hydrolase family 116 catalytic region" evidence="1">
    <location>
        <begin position="28"/>
        <end position="98"/>
    </location>
</feature>
<dbReference type="InterPro" id="IPR052566">
    <property type="entry name" value="Non-lysos_glucosylceramidase"/>
</dbReference>
<name>A0A3P7K3N2_STRVU</name>
<dbReference type="InterPro" id="IPR012341">
    <property type="entry name" value="6hp_glycosidase-like_sf"/>
</dbReference>
<organism evidence="2 3">
    <name type="scientific">Strongylus vulgaris</name>
    <name type="common">Blood worm</name>
    <dbReference type="NCBI Taxonomy" id="40348"/>
    <lineage>
        <taxon>Eukaryota</taxon>
        <taxon>Metazoa</taxon>
        <taxon>Ecdysozoa</taxon>
        <taxon>Nematoda</taxon>
        <taxon>Chromadorea</taxon>
        <taxon>Rhabditida</taxon>
        <taxon>Rhabditina</taxon>
        <taxon>Rhabditomorpha</taxon>
        <taxon>Strongyloidea</taxon>
        <taxon>Strongylidae</taxon>
        <taxon>Strongylus</taxon>
    </lineage>
</organism>
<feature type="non-terminal residue" evidence="2">
    <location>
        <position position="314"/>
    </location>
</feature>
<dbReference type="Proteomes" id="UP000270094">
    <property type="component" value="Unassembled WGS sequence"/>
</dbReference>
<dbReference type="GO" id="GO:0005975">
    <property type="term" value="P:carbohydrate metabolic process"/>
    <property type="evidence" value="ECO:0007669"/>
    <property type="project" value="InterPro"/>
</dbReference>
<dbReference type="AlphaFoldDB" id="A0A3P7K3N2"/>